<dbReference type="Proteomes" id="UP000220005">
    <property type="component" value="Unassembled WGS sequence"/>
</dbReference>
<gene>
    <name evidence="2" type="ORF">CGS58_13290</name>
</gene>
<organism evidence="2 3">
    <name type="scientific">Faecalibacterium prausnitzii</name>
    <dbReference type="NCBI Taxonomy" id="853"/>
    <lineage>
        <taxon>Bacteria</taxon>
        <taxon>Bacillati</taxon>
        <taxon>Bacillota</taxon>
        <taxon>Clostridia</taxon>
        <taxon>Eubacteriales</taxon>
        <taxon>Oscillospiraceae</taxon>
        <taxon>Faecalibacterium</taxon>
    </lineage>
</organism>
<evidence type="ECO:0000313" key="3">
    <source>
        <dbReference type="Proteomes" id="UP000220005"/>
    </source>
</evidence>
<comment type="caution">
    <text evidence="2">The sequence shown here is derived from an EMBL/GenBank/DDBJ whole genome shotgun (WGS) entry which is preliminary data.</text>
</comment>
<dbReference type="EMBL" id="NMTY01000032">
    <property type="protein sequence ID" value="PDX80190.1"/>
    <property type="molecule type" value="Genomic_DNA"/>
</dbReference>
<dbReference type="AlphaFoldDB" id="A0A2A7ALZ7"/>
<reference evidence="2 3" key="1">
    <citation type="journal article" date="2017" name="Front. Microbiol.">
        <title>New Insights into the Diversity of the Genus Faecalibacterium.</title>
        <authorList>
            <person name="Benevides L."/>
            <person name="Burman S."/>
            <person name="Martin R."/>
            <person name="Robert V."/>
            <person name="Thomas M."/>
            <person name="Miquel S."/>
            <person name="Chain F."/>
            <person name="Sokol H."/>
            <person name="Bermudez-Humaran L.G."/>
            <person name="Morrison M."/>
            <person name="Langella P."/>
            <person name="Azevedo V.A."/>
            <person name="Chatel J.M."/>
            <person name="Soares S."/>
        </authorList>
    </citation>
    <scope>NUCLEOTIDE SEQUENCE [LARGE SCALE GENOMIC DNA]</scope>
    <source>
        <strain evidence="2 3">CNCM I 4575</strain>
    </source>
</reference>
<name>A0A2A7ALZ7_9FIRM</name>
<evidence type="ECO:0000256" key="1">
    <source>
        <dbReference type="SAM" id="MobiDB-lite"/>
    </source>
</evidence>
<accession>A0A2A7ALZ7</accession>
<proteinExistence type="predicted"/>
<sequence length="117" mass="13396">MNMPEGRYQNLTHFTRKCETCGKVMKHVGPTRRFCADCTRKRNRVQQGEYRARKAAMAVDKGDEIVEIPKPRPHPNKPAQDNSLGAVLARANAAGRTYGKQVEFERRQKELKDRGEI</sequence>
<evidence type="ECO:0000313" key="2">
    <source>
        <dbReference type="EMBL" id="PDX80190.1"/>
    </source>
</evidence>
<feature type="region of interest" description="Disordered" evidence="1">
    <location>
        <begin position="63"/>
        <end position="82"/>
    </location>
</feature>
<protein>
    <submittedName>
        <fullName evidence="2">Uncharacterized protein</fullName>
    </submittedName>
</protein>